<dbReference type="Gene3D" id="2.40.10.10">
    <property type="entry name" value="Trypsin-like serine proteases"/>
    <property type="match status" value="2"/>
</dbReference>
<dbReference type="RefSeq" id="WP_104935583.1">
    <property type="nucleotide sequence ID" value="NZ_CP021255.1"/>
</dbReference>
<feature type="compositionally biased region" description="Low complexity" evidence="1">
    <location>
        <begin position="91"/>
        <end position="104"/>
    </location>
</feature>
<proteinExistence type="predicted"/>
<dbReference type="InterPro" id="IPR043504">
    <property type="entry name" value="Peptidase_S1_PA_chymotrypsin"/>
</dbReference>
<gene>
    <name evidence="2" type="ORF">CAY53_01160</name>
</gene>
<protein>
    <recommendedName>
        <fullName evidence="4">Serine protease</fullName>
    </recommendedName>
</protein>
<dbReference type="SUPFAM" id="SSF50494">
    <property type="entry name" value="Trypsin-like serine proteases"/>
    <property type="match status" value="1"/>
</dbReference>
<dbReference type="KEGG" id="deo:CAY53_01160"/>
<dbReference type="OrthoDB" id="9766361at2"/>
<organism evidence="2 3">
    <name type="scientific">Desulfobulbus oralis</name>
    <dbReference type="NCBI Taxonomy" id="1986146"/>
    <lineage>
        <taxon>Bacteria</taxon>
        <taxon>Pseudomonadati</taxon>
        <taxon>Thermodesulfobacteriota</taxon>
        <taxon>Desulfobulbia</taxon>
        <taxon>Desulfobulbales</taxon>
        <taxon>Desulfobulbaceae</taxon>
        <taxon>Desulfobulbus</taxon>
    </lineage>
</organism>
<evidence type="ECO:0008006" key="4">
    <source>
        <dbReference type="Google" id="ProtNLM"/>
    </source>
</evidence>
<evidence type="ECO:0000256" key="1">
    <source>
        <dbReference type="SAM" id="MobiDB-lite"/>
    </source>
</evidence>
<dbReference type="PANTHER" id="PTHR43019">
    <property type="entry name" value="SERINE ENDOPROTEASE DEGS"/>
    <property type="match status" value="1"/>
</dbReference>
<evidence type="ECO:0000313" key="2">
    <source>
        <dbReference type="EMBL" id="AVD70260.1"/>
    </source>
</evidence>
<dbReference type="GO" id="GO:0006508">
    <property type="term" value="P:proteolysis"/>
    <property type="evidence" value="ECO:0007669"/>
    <property type="project" value="InterPro"/>
</dbReference>
<reference evidence="2 3" key="1">
    <citation type="journal article" date="2018" name="MBio">
        <title>Insights into the evolution of host association through the isolation and characterization of a novel human periodontal pathobiont, Desulfobulbus oralis.</title>
        <authorList>
            <person name="Cross K.L."/>
            <person name="Chirania P."/>
            <person name="Xiong W."/>
            <person name="Beall C.J."/>
            <person name="Elkins J.G."/>
            <person name="Giannone R.J."/>
            <person name="Griffen A.L."/>
            <person name="Guss A.M."/>
            <person name="Hettich R.L."/>
            <person name="Joshi S.S."/>
            <person name="Mokrzan E.M."/>
            <person name="Martin R.K."/>
            <person name="Zhulin I.B."/>
            <person name="Leys E.J."/>
            <person name="Podar M."/>
        </authorList>
    </citation>
    <scope>NUCLEOTIDE SEQUENCE [LARGE SCALE GENOMIC DNA]</scope>
    <source>
        <strain evidence="2 3">ORNL</strain>
    </source>
</reference>
<accession>A0A2L1GKR6</accession>
<dbReference type="EMBL" id="CP021255">
    <property type="protein sequence ID" value="AVD70260.1"/>
    <property type="molecule type" value="Genomic_DNA"/>
</dbReference>
<feature type="region of interest" description="Disordered" evidence="1">
    <location>
        <begin position="83"/>
        <end position="113"/>
    </location>
</feature>
<sequence>MSTASPAPRSFALLVPLLLILGLLAAIAYFGLELWKSWHSSASGSTAVLLQAEKTLAGQLKAEKQRLEMLLQEPACKARARLEGRHAATSPAPAGLPAVAAPTAQPDDSPEASGTTMVEQACVFIVSLGRQGAANTGSGFFVAPGYVATNKHVVAGANGKILVTSKSLGQPSMAETVALGQKDRDYAILKVKMPKGKSIRPLHFAPGFRRTDKVGAWGFPHIIGQNDPAYARFFSGHIDAVPELSYTEGVISAVLEREPPLIVHSAPLSPGNSGGPLVNAKGEIVGINTMITLDDGSYRQASIALAGDDLLRFLRERGIAAPSGRQSAGAGGQR</sequence>
<dbReference type="InterPro" id="IPR009003">
    <property type="entry name" value="Peptidase_S1_PA"/>
</dbReference>
<name>A0A2L1GKR6_9BACT</name>
<dbReference type="InterPro" id="IPR001940">
    <property type="entry name" value="Peptidase_S1C"/>
</dbReference>
<dbReference type="PANTHER" id="PTHR43019:SF62">
    <property type="entry name" value="SERINE ENDOPROTEASE DEGS"/>
    <property type="match status" value="1"/>
</dbReference>
<dbReference type="PRINTS" id="PR00834">
    <property type="entry name" value="PROTEASES2C"/>
</dbReference>
<dbReference type="Proteomes" id="UP000239867">
    <property type="component" value="Chromosome"/>
</dbReference>
<keyword evidence="3" id="KW-1185">Reference proteome</keyword>
<dbReference type="Pfam" id="PF13365">
    <property type="entry name" value="Trypsin_2"/>
    <property type="match status" value="1"/>
</dbReference>
<evidence type="ECO:0000313" key="3">
    <source>
        <dbReference type="Proteomes" id="UP000239867"/>
    </source>
</evidence>
<dbReference type="AlphaFoldDB" id="A0A2L1GKR6"/>
<dbReference type="GO" id="GO:0004252">
    <property type="term" value="F:serine-type endopeptidase activity"/>
    <property type="evidence" value="ECO:0007669"/>
    <property type="project" value="InterPro"/>
</dbReference>